<dbReference type="GeneID" id="94286687"/>
<dbReference type="GO" id="GO:0005634">
    <property type="term" value="C:nucleus"/>
    <property type="evidence" value="ECO:0007669"/>
    <property type="project" value="TreeGrafter"/>
</dbReference>
<dbReference type="GO" id="GO:0004791">
    <property type="term" value="F:thioredoxin-disulfide reductase (NADPH) activity"/>
    <property type="evidence" value="ECO:0007669"/>
    <property type="project" value="TreeGrafter"/>
</dbReference>
<comment type="caution">
    <text evidence="3">The sequence shown here is derived from an EMBL/GenBank/DDBJ whole genome shotgun (WGS) entry which is preliminary data.</text>
</comment>
<dbReference type="Gene3D" id="3.40.30.10">
    <property type="entry name" value="Glutaredoxin"/>
    <property type="match status" value="1"/>
</dbReference>
<feature type="transmembrane region" description="Helical" evidence="1">
    <location>
        <begin position="21"/>
        <end position="40"/>
    </location>
</feature>
<feature type="transmembrane region" description="Helical" evidence="1">
    <location>
        <begin position="335"/>
        <end position="359"/>
    </location>
</feature>
<accession>A0A836HDB8</accession>
<dbReference type="EMBL" id="JAFJZO010000036">
    <property type="protein sequence ID" value="KAG5490439.1"/>
    <property type="molecule type" value="Genomic_DNA"/>
</dbReference>
<organism evidence="3 4">
    <name type="scientific">Porcisia hertigi</name>
    <dbReference type="NCBI Taxonomy" id="2761500"/>
    <lineage>
        <taxon>Eukaryota</taxon>
        <taxon>Discoba</taxon>
        <taxon>Euglenozoa</taxon>
        <taxon>Kinetoplastea</taxon>
        <taxon>Metakinetoplastina</taxon>
        <taxon>Trypanosomatida</taxon>
        <taxon>Trypanosomatidae</taxon>
        <taxon>Leishmaniinae</taxon>
        <taxon>Porcisia</taxon>
    </lineage>
</organism>
<dbReference type="SUPFAM" id="SSF52833">
    <property type="entry name" value="Thioredoxin-like"/>
    <property type="match status" value="1"/>
</dbReference>
<dbReference type="OrthoDB" id="409136at2759"/>
<dbReference type="PANTHER" id="PTHR46472">
    <property type="entry name" value="NUCLEOREDOXIN"/>
    <property type="match status" value="1"/>
</dbReference>
<dbReference type="KEGG" id="phet:94286687"/>
<dbReference type="InterPro" id="IPR012336">
    <property type="entry name" value="Thioredoxin-like_fold"/>
</dbReference>
<reference evidence="3 4" key="1">
    <citation type="submission" date="2021-02" db="EMBL/GenBank/DDBJ databases">
        <title>Porcisia hertigi Genome sequencing and assembly.</title>
        <authorList>
            <person name="Almutairi H."/>
            <person name="Gatherer D."/>
        </authorList>
    </citation>
    <scope>NUCLEOTIDE SEQUENCE [LARGE SCALE GENOMIC DNA]</scope>
    <source>
        <strain evidence="3 4">C119</strain>
    </source>
</reference>
<feature type="domain" description="Thioredoxin-like fold" evidence="2">
    <location>
        <begin position="31"/>
        <end position="82"/>
    </location>
</feature>
<dbReference type="Proteomes" id="UP000674318">
    <property type="component" value="Unassembled WGS sequence"/>
</dbReference>
<keyword evidence="1" id="KW-0472">Membrane</keyword>
<keyword evidence="1" id="KW-1133">Transmembrane helix</keyword>
<evidence type="ECO:0000313" key="4">
    <source>
        <dbReference type="Proteomes" id="UP000674318"/>
    </source>
</evidence>
<dbReference type="PANTHER" id="PTHR46472:SF1">
    <property type="entry name" value="NUCLEOREDOXIN"/>
    <property type="match status" value="1"/>
</dbReference>
<sequence>MNYFGQWPNLELVRQDGSRRLAADVLCGVPYVVLFFGASWCSECEAFMDVMENFYEAYHEAKGFEVVYISRDYSRAEMMKSFLLSERAAAAAEKSEHRQRTQEGSHRCLNPGCGQEGEAGLSAEEGPKEGANHELCSVHDASHSSEHRKYVSRANSSFTTPPPLKRVAELSVNTTVTSGLASSLANPLMSCGPHGFWAVPYDHVGCVGVPILYHLRVFTYPGVVVCRNKSFSADLKPVLLPSLPVVHQAPVEHCTAVLQDNRSPEGSQTELTQQPLLPSIARANAPQRRQKTPMLARRELYPDVITIAGRFMVEQDPCGENFPWDRMDSKTRCSALIFLVIVGVLAVIVVSWALPLLLVAQQGTSLKALTKL</sequence>
<dbReference type="RefSeq" id="XP_067752767.1">
    <property type="nucleotide sequence ID" value="XM_067896610.1"/>
</dbReference>
<evidence type="ECO:0000313" key="3">
    <source>
        <dbReference type="EMBL" id="KAG5490439.1"/>
    </source>
</evidence>
<gene>
    <name evidence="3" type="ORF">JKF63_00559</name>
</gene>
<keyword evidence="1" id="KW-0812">Transmembrane</keyword>
<dbReference type="Pfam" id="PF13905">
    <property type="entry name" value="Thioredoxin_8"/>
    <property type="match status" value="1"/>
</dbReference>
<evidence type="ECO:0000256" key="1">
    <source>
        <dbReference type="SAM" id="Phobius"/>
    </source>
</evidence>
<evidence type="ECO:0000259" key="2">
    <source>
        <dbReference type="Pfam" id="PF13905"/>
    </source>
</evidence>
<keyword evidence="4" id="KW-1185">Reference proteome</keyword>
<dbReference type="GO" id="GO:0030178">
    <property type="term" value="P:negative regulation of Wnt signaling pathway"/>
    <property type="evidence" value="ECO:0007669"/>
    <property type="project" value="TreeGrafter"/>
</dbReference>
<dbReference type="GO" id="GO:0031397">
    <property type="term" value="P:negative regulation of protein ubiquitination"/>
    <property type="evidence" value="ECO:0007669"/>
    <property type="project" value="TreeGrafter"/>
</dbReference>
<name>A0A836HDB8_9TRYP</name>
<proteinExistence type="predicted"/>
<dbReference type="AlphaFoldDB" id="A0A836HDB8"/>
<dbReference type="InterPro" id="IPR036249">
    <property type="entry name" value="Thioredoxin-like_sf"/>
</dbReference>
<protein>
    <recommendedName>
        <fullName evidence="2">Thioredoxin-like fold domain-containing protein</fullName>
    </recommendedName>
</protein>